<evidence type="ECO:0000313" key="3">
    <source>
        <dbReference type="EMBL" id="EEF30071.1"/>
    </source>
</evidence>
<feature type="region of interest" description="Disordered" evidence="1">
    <location>
        <begin position="73"/>
        <end position="110"/>
    </location>
</feature>
<reference evidence="4" key="1">
    <citation type="journal article" date="2010" name="Nat. Biotechnol.">
        <title>Draft genome sequence of the oilseed species Ricinus communis.</title>
        <authorList>
            <person name="Chan A.P."/>
            <person name="Crabtree J."/>
            <person name="Zhao Q."/>
            <person name="Lorenzi H."/>
            <person name="Orvis J."/>
            <person name="Puiu D."/>
            <person name="Melake-Berhan A."/>
            <person name="Jones K.M."/>
            <person name="Redman J."/>
            <person name="Chen G."/>
            <person name="Cahoon E.B."/>
            <person name="Gedil M."/>
            <person name="Stanke M."/>
            <person name="Haas B.J."/>
            <person name="Wortman J.R."/>
            <person name="Fraser-Liggett C.M."/>
            <person name="Ravel J."/>
            <person name="Rabinowicz P.D."/>
        </authorList>
    </citation>
    <scope>NUCLEOTIDE SEQUENCE [LARGE SCALE GENOMIC DNA]</scope>
    <source>
        <strain evidence="4">cv. Hale</strain>
    </source>
</reference>
<feature type="signal peptide" evidence="2">
    <location>
        <begin position="1"/>
        <end position="23"/>
    </location>
</feature>
<gene>
    <name evidence="3" type="ORF">RCOM_0934590</name>
</gene>
<sequence>MTRMMRLSAVIAIGVLFLCSACCAETASEQSSASACFCYRDCPSGSHLVRRINNGAGYSNCVCDCVPNDAPSVPSPSPPKQTPQPPKQKPAPPLKQKPAPPKENPAPPSNDDCASKLLPPLVEDQSPILLKQMFEYDIQCYQALSLISPCINAVYGIYGPSTLYPVCCNAFRVTQTCGSFNPVNAVPPEAISICNANNF</sequence>
<evidence type="ECO:0000313" key="4">
    <source>
        <dbReference type="Proteomes" id="UP000008311"/>
    </source>
</evidence>
<keyword evidence="4" id="KW-1185">Reference proteome</keyword>
<evidence type="ECO:0000256" key="1">
    <source>
        <dbReference type="SAM" id="MobiDB-lite"/>
    </source>
</evidence>
<accession>B9T250</accession>
<dbReference type="InParanoid" id="B9T250"/>
<proteinExistence type="predicted"/>
<keyword evidence="2" id="KW-0732">Signal</keyword>
<feature type="chain" id="PRO_5002892246" evidence="2">
    <location>
        <begin position="24"/>
        <end position="199"/>
    </location>
</feature>
<dbReference type="Proteomes" id="UP000008311">
    <property type="component" value="Unassembled WGS sequence"/>
</dbReference>
<feature type="compositionally biased region" description="Pro residues" evidence="1">
    <location>
        <begin position="73"/>
        <end position="108"/>
    </location>
</feature>
<protein>
    <submittedName>
        <fullName evidence="3">Uncharacterized protein</fullName>
    </submittedName>
</protein>
<organism evidence="3 4">
    <name type="scientific">Ricinus communis</name>
    <name type="common">Castor bean</name>
    <dbReference type="NCBI Taxonomy" id="3988"/>
    <lineage>
        <taxon>Eukaryota</taxon>
        <taxon>Viridiplantae</taxon>
        <taxon>Streptophyta</taxon>
        <taxon>Embryophyta</taxon>
        <taxon>Tracheophyta</taxon>
        <taxon>Spermatophyta</taxon>
        <taxon>Magnoliopsida</taxon>
        <taxon>eudicotyledons</taxon>
        <taxon>Gunneridae</taxon>
        <taxon>Pentapetalae</taxon>
        <taxon>rosids</taxon>
        <taxon>fabids</taxon>
        <taxon>Malpighiales</taxon>
        <taxon>Euphorbiaceae</taxon>
        <taxon>Acalyphoideae</taxon>
        <taxon>Acalypheae</taxon>
        <taxon>Ricinus</taxon>
    </lineage>
</organism>
<name>B9T250_RICCO</name>
<evidence type="ECO:0000256" key="2">
    <source>
        <dbReference type="SAM" id="SignalP"/>
    </source>
</evidence>
<dbReference type="EMBL" id="EQ974369">
    <property type="protein sequence ID" value="EEF30071.1"/>
    <property type="molecule type" value="Genomic_DNA"/>
</dbReference>
<dbReference type="AlphaFoldDB" id="B9T250"/>